<name>A0A1M6V7T9_9BACT</name>
<dbReference type="EMBL" id="FRAW01000017">
    <property type="protein sequence ID" value="SHK77444.1"/>
    <property type="molecule type" value="Genomic_DNA"/>
</dbReference>
<organism evidence="1 2">
    <name type="scientific">Fibrobacter intestinalis</name>
    <dbReference type="NCBI Taxonomy" id="28122"/>
    <lineage>
        <taxon>Bacteria</taxon>
        <taxon>Pseudomonadati</taxon>
        <taxon>Fibrobacterota</taxon>
        <taxon>Fibrobacteria</taxon>
        <taxon>Fibrobacterales</taxon>
        <taxon>Fibrobacteraceae</taxon>
        <taxon>Fibrobacter</taxon>
    </lineage>
</organism>
<evidence type="ECO:0000313" key="2">
    <source>
        <dbReference type="Proteomes" id="UP000184275"/>
    </source>
</evidence>
<protein>
    <submittedName>
        <fullName evidence="1">Uncharacterized protein</fullName>
    </submittedName>
</protein>
<reference evidence="2" key="1">
    <citation type="submission" date="2016-11" db="EMBL/GenBank/DDBJ databases">
        <authorList>
            <person name="Varghese N."/>
            <person name="Submissions S."/>
        </authorList>
    </citation>
    <scope>NUCLEOTIDE SEQUENCE [LARGE SCALE GENOMIC DNA]</scope>
    <source>
        <strain evidence="2">UWOS</strain>
    </source>
</reference>
<dbReference type="Proteomes" id="UP000184275">
    <property type="component" value="Unassembled WGS sequence"/>
</dbReference>
<sequence length="121" mass="13497">MKLDEFAVKGFRIVRAVVFHVDPGIEHKLYGIAVAAQVDSPVDSGPDRVAETFAAAVIDTADEACRYRLFFILVAEQCALFALRKTFPKAGVAPRVVENLFRAGDRFAVIFEKERGRFEFS</sequence>
<dbReference type="RefSeq" id="WP_073304640.1">
    <property type="nucleotide sequence ID" value="NZ_FRAW01000017.1"/>
</dbReference>
<keyword evidence="2" id="KW-1185">Reference proteome</keyword>
<dbReference type="AlphaFoldDB" id="A0A1M6V7T9"/>
<proteinExistence type="predicted"/>
<evidence type="ECO:0000313" key="1">
    <source>
        <dbReference type="EMBL" id="SHK77444.1"/>
    </source>
</evidence>
<gene>
    <name evidence="1" type="ORF">SAMN05720469_11725</name>
</gene>
<accession>A0A1M6V7T9</accession>